<evidence type="ECO:0000313" key="2">
    <source>
        <dbReference type="EMBL" id="WZX02108.1"/>
    </source>
</evidence>
<proteinExistence type="predicted"/>
<gene>
    <name evidence="2" type="ORF">QN326_00710</name>
</gene>
<sequence length="51" mass="5976">MNKIVINKEMIKKTFLEILFDSYIFASFGFWFNGLASWVGKRKRPWGGVFG</sequence>
<evidence type="ECO:0000313" key="3">
    <source>
        <dbReference type="Proteomes" id="UP001483898"/>
    </source>
</evidence>
<keyword evidence="3" id="KW-1185">Reference proteome</keyword>
<reference evidence="2" key="1">
    <citation type="submission" date="2023-06" db="EMBL/GenBank/DDBJ databases">
        <title>Complete Genome of Candidatus Phytoplasma asteris M8.</title>
        <authorList>
            <person name="Toth R."/>
            <person name="Ilic A.-M."/>
            <person name="Huettel B."/>
            <person name="Duduk B."/>
            <person name="Kube M."/>
        </authorList>
    </citation>
    <scope>NUCLEOTIDE SEQUENCE [LARGE SCALE GENOMIC DNA]</scope>
    <source>
        <strain evidence="2">M8</strain>
    </source>
</reference>
<dbReference type="EMBL" id="CP128414">
    <property type="protein sequence ID" value="WZX02108.1"/>
    <property type="molecule type" value="Genomic_DNA"/>
</dbReference>
<protein>
    <submittedName>
        <fullName evidence="2">Uncharacterized protein</fullName>
    </submittedName>
</protein>
<keyword evidence="1" id="KW-0812">Transmembrane</keyword>
<keyword evidence="1" id="KW-0472">Membrane</keyword>
<name>A0ABZ3CEQ6_9MOLU</name>
<feature type="transmembrane region" description="Helical" evidence="1">
    <location>
        <begin position="20"/>
        <end position="40"/>
    </location>
</feature>
<dbReference type="RefSeq" id="WP_342386609.1">
    <property type="nucleotide sequence ID" value="NZ_CP128414.1"/>
</dbReference>
<dbReference type="Proteomes" id="UP001483898">
    <property type="component" value="Chromosome"/>
</dbReference>
<accession>A0ABZ3CEQ6</accession>
<organism evidence="2 3">
    <name type="scientific">Candidatus Phytoplasma asteris</name>
    <dbReference type="NCBI Taxonomy" id="85620"/>
    <lineage>
        <taxon>Bacteria</taxon>
        <taxon>Bacillati</taxon>
        <taxon>Mycoplasmatota</taxon>
        <taxon>Mollicutes</taxon>
        <taxon>Acholeplasmatales</taxon>
        <taxon>Acholeplasmataceae</taxon>
        <taxon>Candidatus Phytoplasma</taxon>
        <taxon>16SrI (Aster yellows group)</taxon>
    </lineage>
</organism>
<evidence type="ECO:0000256" key="1">
    <source>
        <dbReference type="SAM" id="Phobius"/>
    </source>
</evidence>
<keyword evidence="1" id="KW-1133">Transmembrane helix</keyword>